<reference evidence="7 8" key="1">
    <citation type="submission" date="2016-04" db="EMBL/GenBank/DDBJ databases">
        <authorList>
            <consortium name="Pathogen Informatics"/>
        </authorList>
    </citation>
    <scope>NUCLEOTIDE SEQUENCE [LARGE SCALE GENOMIC DNA]</scope>
    <source>
        <strain evidence="7 8">H050680373</strain>
    </source>
</reference>
<dbReference type="STRING" id="288768.SAMEA3906486_03570"/>
<dbReference type="InterPro" id="IPR002395">
    <property type="entry name" value="Kininogen"/>
</dbReference>
<evidence type="ECO:0000256" key="3">
    <source>
        <dbReference type="ARBA" id="ARBA00023186"/>
    </source>
</evidence>
<evidence type="ECO:0000256" key="1">
    <source>
        <dbReference type="ARBA" id="ARBA00022490"/>
    </source>
</evidence>
<dbReference type="AlphaFoldDB" id="A0A157SMF1"/>
<keyword evidence="2 4" id="KW-0533">Nickel</keyword>
<dbReference type="Proteomes" id="UP000076848">
    <property type="component" value="Unassembled WGS sequence"/>
</dbReference>
<name>A0A157SMF1_9BORD</name>
<accession>A0A157SMF1</accession>
<dbReference type="InterPro" id="IPR036118">
    <property type="entry name" value="UreE_N_sf"/>
</dbReference>
<proteinExistence type="inferred from homology"/>
<dbReference type="SMART" id="SM00988">
    <property type="entry name" value="UreE_N"/>
    <property type="match status" value="1"/>
</dbReference>
<dbReference type="InterPro" id="IPR004029">
    <property type="entry name" value="UreE_N"/>
</dbReference>
<dbReference type="NCBIfam" id="NF009762">
    <property type="entry name" value="PRK13263.1"/>
    <property type="match status" value="1"/>
</dbReference>
<dbReference type="GO" id="GO:0051082">
    <property type="term" value="F:unfolded protein binding"/>
    <property type="evidence" value="ECO:0007669"/>
    <property type="project" value="UniProtKB-UniRule"/>
</dbReference>
<dbReference type="Gene3D" id="2.60.260.20">
    <property type="entry name" value="Urease metallochaperone UreE, N-terminal domain"/>
    <property type="match status" value="1"/>
</dbReference>
<dbReference type="GO" id="GO:0006457">
    <property type="term" value="P:protein folding"/>
    <property type="evidence" value="ECO:0007669"/>
    <property type="project" value="InterPro"/>
</dbReference>
<evidence type="ECO:0000256" key="5">
    <source>
        <dbReference type="SAM" id="MobiDB-lite"/>
    </source>
</evidence>
<dbReference type="EMBL" id="FKIF01000007">
    <property type="protein sequence ID" value="SAI71494.1"/>
    <property type="molecule type" value="Genomic_DNA"/>
</dbReference>
<gene>
    <name evidence="4 7" type="primary">ureE</name>
    <name evidence="7" type="ORF">SAMEA3906486_03570</name>
</gene>
<feature type="domain" description="UreE urease accessory N-terminal" evidence="6">
    <location>
        <begin position="7"/>
        <end position="71"/>
    </location>
</feature>
<dbReference type="HAMAP" id="MF_00822">
    <property type="entry name" value="UreE"/>
    <property type="match status" value="1"/>
</dbReference>
<dbReference type="RefSeq" id="WP_066129947.1">
    <property type="nucleotide sequence ID" value="NZ_FKIF01000007.1"/>
</dbReference>
<dbReference type="PRINTS" id="PR00334">
    <property type="entry name" value="KININOGEN"/>
</dbReference>
<sequence length="259" mass="28845">MIRIEKVLGDESSIAAPLRRRAAPLTLAYEDRCRSRLAVTLDDGREAALFLPRGTILRDGAILIATDGTLVRVAAAQQPVLRVTSPDPLLLLRAAYHLGNRHTPVQVRADALQLEYDPVLRDMLLRLGVRVEEAQGAFDPESGAYGGGHKHGHDETYAEDHALARQAYAHRHGHDHGHDHGHEGHVHGPGCGHDHGHDHKHGQEKPMHGPGGGHDHGHKHDHDHGHKHDHDHGHSHGHKHDHDHDHNHDHDHKHDHRRK</sequence>
<dbReference type="SUPFAM" id="SSF69287">
    <property type="entry name" value="Urease metallochaperone UreE, N-terminal domain"/>
    <property type="match status" value="1"/>
</dbReference>
<dbReference type="Pfam" id="PF02814">
    <property type="entry name" value="UreE_N"/>
    <property type="match status" value="1"/>
</dbReference>
<keyword evidence="8" id="KW-1185">Reference proteome</keyword>
<evidence type="ECO:0000256" key="4">
    <source>
        <dbReference type="HAMAP-Rule" id="MF_00822"/>
    </source>
</evidence>
<dbReference type="GO" id="GO:0065003">
    <property type="term" value="P:protein-containing complex assembly"/>
    <property type="evidence" value="ECO:0007669"/>
    <property type="project" value="InterPro"/>
</dbReference>
<keyword evidence="3 4" id="KW-0143">Chaperone</keyword>
<dbReference type="OrthoDB" id="5421304at2"/>
<dbReference type="CDD" id="cd00571">
    <property type="entry name" value="UreE"/>
    <property type="match status" value="1"/>
</dbReference>
<comment type="subcellular location">
    <subcellularLocation>
        <location evidence="4">Cytoplasm</location>
    </subcellularLocation>
</comment>
<evidence type="ECO:0000313" key="7">
    <source>
        <dbReference type="EMBL" id="SAI71494.1"/>
    </source>
</evidence>
<evidence type="ECO:0000259" key="6">
    <source>
        <dbReference type="SMART" id="SM00988"/>
    </source>
</evidence>
<dbReference type="NCBIfam" id="NF009751">
    <property type="entry name" value="PRK13261.1-1"/>
    <property type="match status" value="1"/>
</dbReference>
<protein>
    <recommendedName>
        <fullName evidence="4">Urease accessory protein UreE</fullName>
    </recommendedName>
</protein>
<comment type="similarity">
    <text evidence="4">Belongs to the UreE family.</text>
</comment>
<feature type="compositionally biased region" description="Basic and acidic residues" evidence="5">
    <location>
        <begin position="176"/>
        <end position="252"/>
    </location>
</feature>
<evidence type="ECO:0000256" key="2">
    <source>
        <dbReference type="ARBA" id="ARBA00022596"/>
    </source>
</evidence>
<feature type="region of interest" description="Disordered" evidence="5">
    <location>
        <begin position="169"/>
        <end position="259"/>
    </location>
</feature>
<dbReference type="GO" id="GO:0016151">
    <property type="term" value="F:nickel cation binding"/>
    <property type="evidence" value="ECO:0007669"/>
    <property type="project" value="UniProtKB-UniRule"/>
</dbReference>
<evidence type="ECO:0000313" key="8">
    <source>
        <dbReference type="Proteomes" id="UP000076848"/>
    </source>
</evidence>
<dbReference type="SUPFAM" id="SSF69737">
    <property type="entry name" value="Urease metallochaperone UreE, C-terminal domain"/>
    <property type="match status" value="1"/>
</dbReference>
<dbReference type="Gene3D" id="3.30.70.790">
    <property type="entry name" value="UreE, C-terminal domain"/>
    <property type="match status" value="1"/>
</dbReference>
<dbReference type="GO" id="GO:0019627">
    <property type="term" value="P:urea metabolic process"/>
    <property type="evidence" value="ECO:0007669"/>
    <property type="project" value="InterPro"/>
</dbReference>
<comment type="function">
    <text evidence="4">Involved in urease metallocenter assembly. Binds nickel. Probably functions as a nickel donor during metallocenter assembly.</text>
</comment>
<organism evidence="7 8">
    <name type="scientific">Bordetella ansorpii</name>
    <dbReference type="NCBI Taxonomy" id="288768"/>
    <lineage>
        <taxon>Bacteria</taxon>
        <taxon>Pseudomonadati</taxon>
        <taxon>Pseudomonadota</taxon>
        <taxon>Betaproteobacteria</taxon>
        <taxon>Burkholderiales</taxon>
        <taxon>Alcaligenaceae</taxon>
        <taxon>Bordetella</taxon>
    </lineage>
</organism>
<dbReference type="InterPro" id="IPR012406">
    <property type="entry name" value="UreE"/>
</dbReference>
<dbReference type="GO" id="GO:0005737">
    <property type="term" value="C:cytoplasm"/>
    <property type="evidence" value="ECO:0007669"/>
    <property type="project" value="UniProtKB-SubCell"/>
</dbReference>
<keyword evidence="1 4" id="KW-0963">Cytoplasm</keyword>